<evidence type="ECO:0000256" key="1">
    <source>
        <dbReference type="SAM" id="MobiDB-lite"/>
    </source>
</evidence>
<proteinExistence type="predicted"/>
<sequence length="88" mass="9907">RNTQLGCGVLSEREARGATHGATASNTGFTGRLTNGGQHRAHVGRQRRDIREMKWEHVPLLYILGLEKATSHPLVWHIDWRVGRLTTL</sequence>
<evidence type="ECO:0000313" key="3">
    <source>
        <dbReference type="Proteomes" id="UP000176998"/>
    </source>
</evidence>
<reference evidence="2 3" key="1">
    <citation type="submission" date="2016-09" db="EMBL/GenBank/DDBJ databases">
        <authorList>
            <person name="Capua I."/>
            <person name="De Benedictis P."/>
            <person name="Joannis T."/>
            <person name="Lombin L.H."/>
            <person name="Cattoli G."/>
        </authorList>
    </citation>
    <scope>NUCLEOTIDE SEQUENCE [LARGE SCALE GENOMIC DNA]</scope>
    <source>
        <strain evidence="2 3">IMI 309357</strain>
    </source>
</reference>
<protein>
    <submittedName>
        <fullName evidence="2">Uncharacterized protein</fullName>
    </submittedName>
</protein>
<evidence type="ECO:0000313" key="2">
    <source>
        <dbReference type="EMBL" id="OHE96201.1"/>
    </source>
</evidence>
<dbReference type="GeneID" id="34561718"/>
<comment type="caution">
    <text evidence="2">The sequence shown here is derived from an EMBL/GenBank/DDBJ whole genome shotgun (WGS) entry which is preliminary data.</text>
</comment>
<dbReference type="Proteomes" id="UP000176998">
    <property type="component" value="Unassembled WGS sequence"/>
</dbReference>
<feature type="non-terminal residue" evidence="2">
    <location>
        <position position="1"/>
    </location>
</feature>
<dbReference type="EMBL" id="MJBS01000073">
    <property type="protein sequence ID" value="OHE96201.1"/>
    <property type="molecule type" value="Genomic_DNA"/>
</dbReference>
<dbReference type="RefSeq" id="XP_022473362.1">
    <property type="nucleotide sequence ID" value="XM_022620208.1"/>
</dbReference>
<feature type="compositionally biased region" description="Polar residues" evidence="1">
    <location>
        <begin position="22"/>
        <end position="37"/>
    </location>
</feature>
<keyword evidence="3" id="KW-1185">Reference proteome</keyword>
<dbReference type="AlphaFoldDB" id="A0A1G4B460"/>
<accession>A0A1G4B460</accession>
<gene>
    <name evidence="2" type="ORF">CORC01_08578</name>
</gene>
<name>A0A1G4B460_9PEZI</name>
<feature type="region of interest" description="Disordered" evidence="1">
    <location>
        <begin position="12"/>
        <end position="46"/>
    </location>
</feature>
<organism evidence="2 3">
    <name type="scientific">Colletotrichum orchidophilum</name>
    <dbReference type="NCBI Taxonomy" id="1209926"/>
    <lineage>
        <taxon>Eukaryota</taxon>
        <taxon>Fungi</taxon>
        <taxon>Dikarya</taxon>
        <taxon>Ascomycota</taxon>
        <taxon>Pezizomycotina</taxon>
        <taxon>Sordariomycetes</taxon>
        <taxon>Hypocreomycetidae</taxon>
        <taxon>Glomerellales</taxon>
        <taxon>Glomerellaceae</taxon>
        <taxon>Colletotrichum</taxon>
    </lineage>
</organism>
<dbReference type="OrthoDB" id="10509837at2759"/>